<dbReference type="GO" id="GO:0046872">
    <property type="term" value="F:metal ion binding"/>
    <property type="evidence" value="ECO:0007669"/>
    <property type="project" value="UniProtKB-KW"/>
</dbReference>
<comment type="cofactor">
    <cofactor evidence="2 10">
        <name>Mg(2+)</name>
        <dbReference type="ChEBI" id="CHEBI:18420"/>
    </cofactor>
</comment>
<dbReference type="GO" id="GO:0046295">
    <property type="term" value="P:glycolate biosynthetic process"/>
    <property type="evidence" value="ECO:0007669"/>
    <property type="project" value="UniProtKB-UniRule"/>
</dbReference>
<dbReference type="InterPro" id="IPR037512">
    <property type="entry name" value="PGPase_prok"/>
</dbReference>
<evidence type="ECO:0000256" key="8">
    <source>
        <dbReference type="ARBA" id="ARBA00022842"/>
    </source>
</evidence>
<evidence type="ECO:0000313" key="12">
    <source>
        <dbReference type="Proteomes" id="UP000029843"/>
    </source>
</evidence>
<dbReference type="NCBIfam" id="TIGR01449">
    <property type="entry name" value="PGP_bact"/>
    <property type="match status" value="1"/>
</dbReference>
<dbReference type="PATRIC" id="fig|28229.4.peg.1979"/>
<dbReference type="InterPro" id="IPR023198">
    <property type="entry name" value="PGP-like_dom2"/>
</dbReference>
<name>A0A099KSS3_COLPS</name>
<dbReference type="GO" id="GO:0005829">
    <property type="term" value="C:cytosol"/>
    <property type="evidence" value="ECO:0007669"/>
    <property type="project" value="TreeGrafter"/>
</dbReference>
<evidence type="ECO:0000256" key="7">
    <source>
        <dbReference type="ARBA" id="ARBA00022801"/>
    </source>
</evidence>
<evidence type="ECO:0000256" key="10">
    <source>
        <dbReference type="HAMAP-Rule" id="MF_00495"/>
    </source>
</evidence>
<keyword evidence="6 10" id="KW-0479">Metal-binding</keyword>
<dbReference type="GO" id="GO:0005975">
    <property type="term" value="P:carbohydrate metabolic process"/>
    <property type="evidence" value="ECO:0007669"/>
    <property type="project" value="InterPro"/>
</dbReference>
<sequence>MSLEEKNVLLFDLDGTLVDSGPDLALAVNRTLKELNKATFDQDTIHHWVGNGAKVLIERALSGSAIIDKQLEESLVQEALAIFLKHYQECLCIESVLYDDVKQGLLTLKTAGFRLAIITNKPAIFIQPILTGLGIDNVFELLIGGDTLADKKPHPAQLHYALEQLNVTAEQCVMIGDSKNDILAAKAANIDSVGLTYGYNYGEDINQYQPQWCFDTFAELLTALKH</sequence>
<dbReference type="Gene3D" id="1.10.150.240">
    <property type="entry name" value="Putative phosphatase, domain 2"/>
    <property type="match status" value="1"/>
</dbReference>
<evidence type="ECO:0000256" key="9">
    <source>
        <dbReference type="ARBA" id="ARBA00023277"/>
    </source>
</evidence>
<reference evidence="11 12" key="1">
    <citation type="submission" date="2014-08" db="EMBL/GenBank/DDBJ databases">
        <title>Genomic and Phenotypic Diversity of Colwellia psychrerythraea strains from Disparate Marine Basins.</title>
        <authorList>
            <person name="Techtmann S.M."/>
            <person name="Stelling S.C."/>
            <person name="Utturkar S.M."/>
            <person name="Alshibli N."/>
            <person name="Harris A."/>
            <person name="Brown S.D."/>
            <person name="Hazen T.C."/>
        </authorList>
    </citation>
    <scope>NUCLEOTIDE SEQUENCE [LARGE SCALE GENOMIC DNA]</scope>
    <source>
        <strain evidence="11 12">ND2E</strain>
    </source>
</reference>
<evidence type="ECO:0000256" key="2">
    <source>
        <dbReference type="ARBA" id="ARBA00001946"/>
    </source>
</evidence>
<dbReference type="SFLD" id="SFLDG01129">
    <property type="entry name" value="C1.5:_HAD__Beta-PGM__Phosphata"/>
    <property type="match status" value="1"/>
</dbReference>
<comment type="catalytic activity">
    <reaction evidence="1 10">
        <text>2-phosphoglycolate + H2O = glycolate + phosphate</text>
        <dbReference type="Rhea" id="RHEA:14369"/>
        <dbReference type="ChEBI" id="CHEBI:15377"/>
        <dbReference type="ChEBI" id="CHEBI:29805"/>
        <dbReference type="ChEBI" id="CHEBI:43474"/>
        <dbReference type="ChEBI" id="CHEBI:58033"/>
        <dbReference type="EC" id="3.1.3.18"/>
    </reaction>
</comment>
<dbReference type="FunFam" id="3.40.50.1000:FF:000022">
    <property type="entry name" value="Phosphoglycolate phosphatase"/>
    <property type="match status" value="1"/>
</dbReference>
<dbReference type="EC" id="3.1.3.18" evidence="5 10"/>
<dbReference type="OrthoDB" id="9776368at2"/>
<comment type="function">
    <text evidence="10">Specifically catalyzes the dephosphorylation of 2-phosphoglycolate. Is involved in the dissimilation of the intracellular 2-phosphoglycolate formed during the DNA repair of 3'-phosphoglycolate ends, a major class of DNA lesions induced by oxidative stress.</text>
</comment>
<dbReference type="AlphaFoldDB" id="A0A099KSS3"/>
<feature type="binding site" evidence="10">
    <location>
        <position position="177"/>
    </location>
    <ligand>
        <name>Mg(2+)</name>
        <dbReference type="ChEBI" id="CHEBI:18420"/>
    </ligand>
</feature>
<accession>A0A099KSS3</accession>
<dbReference type="PANTHER" id="PTHR43434:SF1">
    <property type="entry name" value="PHOSPHOGLYCOLATE PHOSPHATASE"/>
    <property type="match status" value="1"/>
</dbReference>
<dbReference type="GO" id="GO:0006281">
    <property type="term" value="P:DNA repair"/>
    <property type="evidence" value="ECO:0007669"/>
    <property type="project" value="TreeGrafter"/>
</dbReference>
<comment type="pathway">
    <text evidence="3 10">Organic acid metabolism; glycolate biosynthesis; glycolate from 2-phosphoglycolate: step 1/1.</text>
</comment>
<dbReference type="NCBIfam" id="TIGR01509">
    <property type="entry name" value="HAD-SF-IA-v3"/>
    <property type="match status" value="1"/>
</dbReference>
<comment type="caution">
    <text evidence="11">The sequence shown here is derived from an EMBL/GenBank/DDBJ whole genome shotgun (WGS) entry which is preliminary data.</text>
</comment>
<keyword evidence="8 10" id="KW-0460">Magnesium</keyword>
<evidence type="ECO:0000256" key="1">
    <source>
        <dbReference type="ARBA" id="ARBA00000830"/>
    </source>
</evidence>
<evidence type="ECO:0000256" key="5">
    <source>
        <dbReference type="ARBA" id="ARBA00013078"/>
    </source>
</evidence>
<dbReference type="Gene3D" id="3.40.50.1000">
    <property type="entry name" value="HAD superfamily/HAD-like"/>
    <property type="match status" value="1"/>
</dbReference>
<dbReference type="NCBIfam" id="TIGR01549">
    <property type="entry name" value="HAD-SF-IA-v1"/>
    <property type="match status" value="1"/>
</dbReference>
<dbReference type="InterPro" id="IPR036412">
    <property type="entry name" value="HAD-like_sf"/>
</dbReference>
<evidence type="ECO:0000256" key="3">
    <source>
        <dbReference type="ARBA" id="ARBA00004818"/>
    </source>
</evidence>
<dbReference type="EMBL" id="JQED01000017">
    <property type="protein sequence ID" value="KGJ92688.1"/>
    <property type="molecule type" value="Genomic_DNA"/>
</dbReference>
<dbReference type="SFLD" id="SFLDG01135">
    <property type="entry name" value="C1.5.6:_HAD__Beta-PGM__Phospha"/>
    <property type="match status" value="1"/>
</dbReference>
<gene>
    <name evidence="11" type="ORF">ND2E_2936</name>
</gene>
<dbReference type="RefSeq" id="WP_033093681.1">
    <property type="nucleotide sequence ID" value="NZ_JQED01000017.1"/>
</dbReference>
<keyword evidence="7 10" id="KW-0378">Hydrolase</keyword>
<dbReference type="Pfam" id="PF00702">
    <property type="entry name" value="Hydrolase"/>
    <property type="match status" value="1"/>
</dbReference>
<dbReference type="CDD" id="cd16417">
    <property type="entry name" value="HAD_PGPase"/>
    <property type="match status" value="1"/>
</dbReference>
<proteinExistence type="inferred from homology"/>
<dbReference type="Proteomes" id="UP000029843">
    <property type="component" value="Unassembled WGS sequence"/>
</dbReference>
<dbReference type="InterPro" id="IPR050155">
    <property type="entry name" value="HAD-like_hydrolase_sf"/>
</dbReference>
<dbReference type="GO" id="GO:0008967">
    <property type="term" value="F:phosphoglycolate phosphatase activity"/>
    <property type="evidence" value="ECO:0007669"/>
    <property type="project" value="UniProtKB-UniRule"/>
</dbReference>
<dbReference type="SUPFAM" id="SSF56784">
    <property type="entry name" value="HAD-like"/>
    <property type="match status" value="1"/>
</dbReference>
<evidence type="ECO:0000256" key="6">
    <source>
        <dbReference type="ARBA" id="ARBA00022723"/>
    </source>
</evidence>
<dbReference type="UniPathway" id="UPA00865">
    <property type="reaction ID" value="UER00834"/>
</dbReference>
<evidence type="ECO:0000313" key="11">
    <source>
        <dbReference type="EMBL" id="KGJ92688.1"/>
    </source>
</evidence>
<organism evidence="11 12">
    <name type="scientific">Colwellia psychrerythraea</name>
    <name type="common">Vibrio psychroerythus</name>
    <dbReference type="NCBI Taxonomy" id="28229"/>
    <lineage>
        <taxon>Bacteria</taxon>
        <taxon>Pseudomonadati</taxon>
        <taxon>Pseudomonadota</taxon>
        <taxon>Gammaproteobacteria</taxon>
        <taxon>Alteromonadales</taxon>
        <taxon>Colwelliaceae</taxon>
        <taxon>Colwellia</taxon>
    </lineage>
</organism>
<feature type="binding site" evidence="10">
    <location>
        <position position="12"/>
    </location>
    <ligand>
        <name>Mg(2+)</name>
        <dbReference type="ChEBI" id="CHEBI:18420"/>
    </ligand>
</feature>
<feature type="binding site" evidence="10">
    <location>
        <position position="14"/>
    </location>
    <ligand>
        <name>Mg(2+)</name>
        <dbReference type="ChEBI" id="CHEBI:18420"/>
    </ligand>
</feature>
<dbReference type="InterPro" id="IPR006439">
    <property type="entry name" value="HAD-SF_hydro_IA"/>
</dbReference>
<protein>
    <recommendedName>
        <fullName evidence="5 10">Phosphoglycolate phosphatase</fullName>
        <shortName evidence="10">PGP</shortName>
        <shortName evidence="10">PGPase</shortName>
        <ecNumber evidence="5 10">3.1.3.18</ecNumber>
    </recommendedName>
</protein>
<dbReference type="InterPro" id="IPR023214">
    <property type="entry name" value="HAD_sf"/>
</dbReference>
<dbReference type="HAMAP" id="MF_00495">
    <property type="entry name" value="GPH_hydrolase_bact"/>
    <property type="match status" value="1"/>
</dbReference>
<dbReference type="SFLD" id="SFLDS00003">
    <property type="entry name" value="Haloacid_Dehalogenase"/>
    <property type="match status" value="1"/>
</dbReference>
<keyword evidence="9 10" id="KW-0119">Carbohydrate metabolism</keyword>
<comment type="similarity">
    <text evidence="4 10">Belongs to the HAD-like hydrolase superfamily. CbbY/CbbZ/Gph/YieH family.</text>
</comment>
<dbReference type="NCBIfam" id="NF009695">
    <property type="entry name" value="PRK13222.1-2"/>
    <property type="match status" value="1"/>
</dbReference>
<feature type="active site" description="Nucleophile" evidence="10">
    <location>
        <position position="12"/>
    </location>
</feature>
<dbReference type="PANTHER" id="PTHR43434">
    <property type="entry name" value="PHOSPHOGLYCOLATE PHOSPHATASE"/>
    <property type="match status" value="1"/>
</dbReference>
<evidence type="ECO:0000256" key="4">
    <source>
        <dbReference type="ARBA" id="ARBA00006171"/>
    </source>
</evidence>